<evidence type="ECO:0000256" key="3">
    <source>
        <dbReference type="ARBA" id="ARBA00004406"/>
    </source>
</evidence>
<keyword evidence="7" id="KW-0256">Endoplasmic reticulum</keyword>
<evidence type="ECO:0000256" key="5">
    <source>
        <dbReference type="ARBA" id="ARBA00022617"/>
    </source>
</evidence>
<dbReference type="AlphaFoldDB" id="A0A8S1BZ62"/>
<dbReference type="InterPro" id="IPR017972">
    <property type="entry name" value="Cyt_P450_CS"/>
</dbReference>
<dbReference type="CDD" id="cd11056">
    <property type="entry name" value="CYP6-like"/>
    <property type="match status" value="2"/>
</dbReference>
<keyword evidence="10 13" id="KW-0408">Iron</keyword>
<keyword evidence="6 13" id="KW-0479">Metal-binding</keyword>
<keyword evidence="9" id="KW-0560">Oxidoreductase</keyword>
<keyword evidence="8" id="KW-0492">Microsome</keyword>
<evidence type="ECO:0000256" key="9">
    <source>
        <dbReference type="ARBA" id="ARBA00023002"/>
    </source>
</evidence>
<reference evidence="15 16" key="1">
    <citation type="submission" date="2020-04" db="EMBL/GenBank/DDBJ databases">
        <authorList>
            <person name="Alioto T."/>
            <person name="Alioto T."/>
            <person name="Gomez Garrido J."/>
        </authorList>
    </citation>
    <scope>NUCLEOTIDE SEQUENCE [LARGE SCALE GENOMIC DNA]</scope>
</reference>
<comment type="subcellular location">
    <subcellularLocation>
        <location evidence="3">Endoplasmic reticulum membrane</location>
        <topology evidence="3">Peripheral membrane protein</topology>
    </subcellularLocation>
    <subcellularLocation>
        <location evidence="2">Microsome membrane</location>
        <topology evidence="2">Peripheral membrane protein</topology>
    </subcellularLocation>
</comment>
<comment type="cofactor">
    <cofactor evidence="1 13">
        <name>heme</name>
        <dbReference type="ChEBI" id="CHEBI:30413"/>
    </cofactor>
</comment>
<evidence type="ECO:0008006" key="17">
    <source>
        <dbReference type="Google" id="ProtNLM"/>
    </source>
</evidence>
<dbReference type="FunFam" id="1.10.630.10:FF:000042">
    <property type="entry name" value="Cytochrome P450"/>
    <property type="match status" value="2"/>
</dbReference>
<evidence type="ECO:0000256" key="13">
    <source>
        <dbReference type="PIRSR" id="PIRSR602401-1"/>
    </source>
</evidence>
<dbReference type="PANTHER" id="PTHR24292">
    <property type="entry name" value="CYTOCHROME P450"/>
    <property type="match status" value="1"/>
</dbReference>
<evidence type="ECO:0000256" key="6">
    <source>
        <dbReference type="ARBA" id="ARBA00022723"/>
    </source>
</evidence>
<dbReference type="OrthoDB" id="2789670at2759"/>
<dbReference type="InterPro" id="IPR001128">
    <property type="entry name" value="Cyt_P450"/>
</dbReference>
<gene>
    <name evidence="15" type="ORF">CLODIP_2_CD01874</name>
</gene>
<keyword evidence="12 14" id="KW-0472">Membrane</keyword>
<dbReference type="PRINTS" id="PR00463">
    <property type="entry name" value="EP450I"/>
</dbReference>
<name>A0A8S1BZ62_9INSE</name>
<dbReference type="SUPFAM" id="SSF48264">
    <property type="entry name" value="Cytochrome P450"/>
    <property type="match status" value="2"/>
</dbReference>
<keyword evidence="11" id="KW-0503">Monooxygenase</keyword>
<dbReference type="InterPro" id="IPR002401">
    <property type="entry name" value="Cyt_P450_E_grp-I"/>
</dbReference>
<evidence type="ECO:0000256" key="11">
    <source>
        <dbReference type="ARBA" id="ARBA00023033"/>
    </source>
</evidence>
<accession>A0A8S1BZ62</accession>
<evidence type="ECO:0000256" key="7">
    <source>
        <dbReference type="ARBA" id="ARBA00022824"/>
    </source>
</evidence>
<evidence type="ECO:0000256" key="2">
    <source>
        <dbReference type="ARBA" id="ARBA00004174"/>
    </source>
</evidence>
<evidence type="ECO:0000256" key="4">
    <source>
        <dbReference type="ARBA" id="ARBA00010617"/>
    </source>
</evidence>
<dbReference type="PRINTS" id="PR00385">
    <property type="entry name" value="P450"/>
</dbReference>
<evidence type="ECO:0000313" key="15">
    <source>
        <dbReference type="EMBL" id="CAB3362062.1"/>
    </source>
</evidence>
<comment type="similarity">
    <text evidence="4">Belongs to the cytochrome P450 family.</text>
</comment>
<dbReference type="GO" id="GO:0016705">
    <property type="term" value="F:oxidoreductase activity, acting on paired donors, with incorporation or reduction of molecular oxygen"/>
    <property type="evidence" value="ECO:0007669"/>
    <property type="project" value="InterPro"/>
</dbReference>
<dbReference type="Proteomes" id="UP000494165">
    <property type="component" value="Unassembled WGS sequence"/>
</dbReference>
<dbReference type="GO" id="GO:0005506">
    <property type="term" value="F:iron ion binding"/>
    <property type="evidence" value="ECO:0007669"/>
    <property type="project" value="InterPro"/>
</dbReference>
<feature type="transmembrane region" description="Helical" evidence="14">
    <location>
        <begin position="495"/>
        <end position="517"/>
    </location>
</feature>
<evidence type="ECO:0000256" key="10">
    <source>
        <dbReference type="ARBA" id="ARBA00023004"/>
    </source>
</evidence>
<dbReference type="GO" id="GO:0020037">
    <property type="term" value="F:heme binding"/>
    <property type="evidence" value="ECO:0007669"/>
    <property type="project" value="InterPro"/>
</dbReference>
<organism evidence="15 16">
    <name type="scientific">Cloeon dipterum</name>
    <dbReference type="NCBI Taxonomy" id="197152"/>
    <lineage>
        <taxon>Eukaryota</taxon>
        <taxon>Metazoa</taxon>
        <taxon>Ecdysozoa</taxon>
        <taxon>Arthropoda</taxon>
        <taxon>Hexapoda</taxon>
        <taxon>Insecta</taxon>
        <taxon>Pterygota</taxon>
        <taxon>Palaeoptera</taxon>
        <taxon>Ephemeroptera</taxon>
        <taxon>Pisciforma</taxon>
        <taxon>Baetidae</taxon>
        <taxon>Cloeon</taxon>
    </lineage>
</organism>
<evidence type="ECO:0000256" key="12">
    <source>
        <dbReference type="ARBA" id="ARBA00023136"/>
    </source>
</evidence>
<evidence type="ECO:0000313" key="16">
    <source>
        <dbReference type="Proteomes" id="UP000494165"/>
    </source>
</evidence>
<feature type="binding site" description="axial binding residue" evidence="13">
    <location>
        <position position="965"/>
    </location>
    <ligand>
        <name>heme</name>
        <dbReference type="ChEBI" id="CHEBI:30413"/>
    </ligand>
    <ligandPart>
        <name>Fe</name>
        <dbReference type="ChEBI" id="CHEBI:18248"/>
    </ligandPart>
</feature>
<proteinExistence type="inferred from homology"/>
<comment type="caution">
    <text evidence="15">The sequence shown here is derived from an EMBL/GenBank/DDBJ whole genome shotgun (WGS) entry which is preliminary data.</text>
</comment>
<keyword evidence="14" id="KW-0812">Transmembrane</keyword>
<feature type="transmembrane region" description="Helical" evidence="14">
    <location>
        <begin position="714"/>
        <end position="734"/>
    </location>
</feature>
<dbReference type="GO" id="GO:0004497">
    <property type="term" value="F:monooxygenase activity"/>
    <property type="evidence" value="ECO:0007669"/>
    <property type="project" value="UniProtKB-KW"/>
</dbReference>
<keyword evidence="5 13" id="KW-0349">Heme</keyword>
<evidence type="ECO:0000256" key="8">
    <source>
        <dbReference type="ARBA" id="ARBA00022848"/>
    </source>
</evidence>
<dbReference type="Pfam" id="PF00067">
    <property type="entry name" value="p450"/>
    <property type="match status" value="2"/>
</dbReference>
<dbReference type="PROSITE" id="PS00086">
    <property type="entry name" value="CYTOCHROME_P450"/>
    <property type="match status" value="2"/>
</dbReference>
<dbReference type="InterPro" id="IPR050476">
    <property type="entry name" value="Insect_CytP450_Detox"/>
</dbReference>
<protein>
    <recommendedName>
        <fullName evidence="17">Cytochrome P450</fullName>
    </recommendedName>
</protein>
<dbReference type="EMBL" id="CADEPI010000007">
    <property type="protein sequence ID" value="CAB3362062.1"/>
    <property type="molecule type" value="Genomic_DNA"/>
</dbReference>
<dbReference type="GO" id="GO:0005789">
    <property type="term" value="C:endoplasmic reticulum membrane"/>
    <property type="evidence" value="ECO:0007669"/>
    <property type="project" value="UniProtKB-SubCell"/>
</dbReference>
<evidence type="ECO:0000256" key="14">
    <source>
        <dbReference type="SAM" id="Phobius"/>
    </source>
</evidence>
<dbReference type="Gene3D" id="1.10.630.10">
    <property type="entry name" value="Cytochrome P450"/>
    <property type="match status" value="2"/>
</dbReference>
<sequence>MIGTVFKTKSFADVLVDNYKHLKPYGFGGAFEFMQPIFMVTSPEMIRDITVKNFDFFHDRRMILTKDTDPLIARSLPGLKGDEWREMRNKLSPAFTASKLKLMFPRISKCASQFAKFLITREGAKTQPIEFKSTFTRMTNDVIATTAFGVETNAVQNPEEKFYKYAQKLTDVGHVRTLIALGLMVFPKLLSSMGLSFTSKDVTSYFQQLIKGAMEHRNKKNISRPDMLQLLMAAQKNKLKNEVDNEDVGMIGEDDADFDLYKKHMASKKGDSIKMTDEDIAAQAFVFFFAGYETVATALAFLAQELAENPEVQERLRGEVDATLEEGPLSYESVVGMKYLEMVVSETLRKYPPGVGTDRVCTKNYKIPGTNKLVEAGIIISVPIYPLHRDPEYFPKPEKFDPERFSEANKANIKPYTYLPFGAGPHNCIGMRFALLEVKLCVIHLLATCELRVCAKTEIPLQLSKKSFAVTTDNGFWLLAIPRENPSMKSSVLKIMNDFCTSLGLILATLLVFYLYLVRNSDYWTRRGFECNKPMPIFGSFSATLFKKLSFADALLENYNSLKPHGFGGVFEFMKPVLLVTSPALIREIGVKSFDYFHDKRSLVSEDADPLIARSLPLLEGEKWRQMRNKLSPAFTASKLKGMFPQMTKCACQFAKYLVSRESAESEPIEFKSTFTRLTNDIIASTAFGVETNAVQNPDEEFYKYAKIITNFGVLRSFLIMCFPKLMAALGVSFTPKKVTDYFKQIIKSTMEYREEKNISRPDMLQLLMAAQKGNLKKEVDEDVLGTIGEDIADSRLHEKHMNMNKGETISISNDDIASQAFVFFFAGYESVATFLSFLAHELAENPEIQNQLQEEIDGILMQGALSYESISAMKYLDMVVSECFRKYPPNPTTDRVCLRDFKIPDTDKVIEAGTLIYLPIYPLHRDPEYFPDPEKFDPERFSEENKGKIKPYTYLPFGVGPHNCLGMRFALLEVKLIVVFMLATCNLSVCDKTEIPLQLSKAVTMTTDNGFWLLAIPRENPAIRRCSPLVHTTFV</sequence>
<dbReference type="InterPro" id="IPR036396">
    <property type="entry name" value="Cyt_P450_sf"/>
</dbReference>
<evidence type="ECO:0000256" key="1">
    <source>
        <dbReference type="ARBA" id="ARBA00001971"/>
    </source>
</evidence>
<keyword evidence="14" id="KW-1133">Transmembrane helix</keyword>
<dbReference type="PANTHER" id="PTHR24292:SF54">
    <property type="entry name" value="CYP9F3-RELATED"/>
    <property type="match status" value="1"/>
</dbReference>
<keyword evidence="16" id="KW-1185">Reference proteome</keyword>